<feature type="chain" id="PRO_5026968243" evidence="2">
    <location>
        <begin position="16"/>
        <end position="328"/>
    </location>
</feature>
<name>A0A6J2YFH3_SITOR</name>
<dbReference type="AlphaFoldDB" id="A0A6J2YFH3"/>
<dbReference type="InParanoid" id="A0A6J2YFH3"/>
<evidence type="ECO:0000313" key="4">
    <source>
        <dbReference type="RefSeq" id="XP_030761635.1"/>
    </source>
</evidence>
<dbReference type="GeneID" id="115886552"/>
<gene>
    <name evidence="4" type="primary">LOC115886552</name>
</gene>
<keyword evidence="3" id="KW-1185">Reference proteome</keyword>
<reference evidence="4" key="1">
    <citation type="submission" date="2025-08" db="UniProtKB">
        <authorList>
            <consortium name="RefSeq"/>
        </authorList>
    </citation>
    <scope>IDENTIFICATION</scope>
    <source>
        <tissue evidence="4">Gonads</tissue>
    </source>
</reference>
<dbReference type="Proteomes" id="UP000504635">
    <property type="component" value="Unplaced"/>
</dbReference>
<keyword evidence="2" id="KW-0732">Signal</keyword>
<dbReference type="KEGG" id="soy:115886552"/>
<feature type="signal peptide" evidence="2">
    <location>
        <begin position="1"/>
        <end position="15"/>
    </location>
</feature>
<protein>
    <submittedName>
        <fullName evidence="4">Uncharacterized protein LOC115886552</fullName>
    </submittedName>
</protein>
<organism evidence="3 4">
    <name type="scientific">Sitophilus oryzae</name>
    <name type="common">Rice weevil</name>
    <name type="synonym">Curculio oryzae</name>
    <dbReference type="NCBI Taxonomy" id="7048"/>
    <lineage>
        <taxon>Eukaryota</taxon>
        <taxon>Metazoa</taxon>
        <taxon>Ecdysozoa</taxon>
        <taxon>Arthropoda</taxon>
        <taxon>Hexapoda</taxon>
        <taxon>Insecta</taxon>
        <taxon>Pterygota</taxon>
        <taxon>Neoptera</taxon>
        <taxon>Endopterygota</taxon>
        <taxon>Coleoptera</taxon>
        <taxon>Polyphaga</taxon>
        <taxon>Cucujiformia</taxon>
        <taxon>Curculionidae</taxon>
        <taxon>Dryophthorinae</taxon>
        <taxon>Sitophilus</taxon>
    </lineage>
</organism>
<keyword evidence="1" id="KW-0175">Coiled coil</keyword>
<sequence length="328" mass="36363">MKSFILLTIVALASARSSKNDYNTRFGTSGIEELLKEVSQQRSSLQQTSRLFQTPFQQMIQAPQRTGVYGNIDLSQQVTRQALQRTLAQGGAQGNGQIVAAQAAQQIVRGAEEEQQLNIQETIKELAQRAQVTGLNTFGGQNVAQTLFQQARQGEIQQVIEELVKQQQKQAQPGSTGQLLQQTLQVGIEAQLATQIVQRLGLQGQAEAEEFQGEVQQLVDQINAQQTQKSICDCQQKAKQIQAQRQFVTQQIKKVEAQETVARQIGGCGQGCMQLQQVKAKLQQLERFLAQEQLAQSVAVQQLQKVLIKQESQIQDDIVEQQVAKNSV</sequence>
<dbReference type="RefSeq" id="XP_030761635.1">
    <property type="nucleotide sequence ID" value="XM_030905775.1"/>
</dbReference>
<feature type="coiled-coil region" evidence="1">
    <location>
        <begin position="208"/>
        <end position="295"/>
    </location>
</feature>
<proteinExistence type="predicted"/>
<evidence type="ECO:0000313" key="3">
    <source>
        <dbReference type="Proteomes" id="UP000504635"/>
    </source>
</evidence>
<evidence type="ECO:0000256" key="1">
    <source>
        <dbReference type="SAM" id="Coils"/>
    </source>
</evidence>
<accession>A0A6J2YFH3</accession>
<evidence type="ECO:0000256" key="2">
    <source>
        <dbReference type="SAM" id="SignalP"/>
    </source>
</evidence>